<dbReference type="EMBL" id="CP117417">
    <property type="protein sequence ID" value="WCT78091.1"/>
    <property type="molecule type" value="Genomic_DNA"/>
</dbReference>
<evidence type="ECO:0000313" key="6">
    <source>
        <dbReference type="Proteomes" id="UP001218231"/>
    </source>
</evidence>
<evidence type="ECO:0000256" key="3">
    <source>
        <dbReference type="ARBA" id="ARBA00022723"/>
    </source>
</evidence>
<accession>A0ABY7TXT9</accession>
<sequence length="125" mass="14284">MTQSAPLHPVQMRHPDLARLVEHFYGQARHDPMLAPVFARITDWPHHFRALTAFWATQLRGRGLYRGAPIAAHHAMKRQLTPAMFERWLALWDSATAQMMEPPDAAALQAHARRIAAVMQKAIFE</sequence>
<dbReference type="Pfam" id="PF01152">
    <property type="entry name" value="Bac_globin"/>
    <property type="match status" value="1"/>
</dbReference>
<gene>
    <name evidence="5" type="ORF">PQ457_03710</name>
</gene>
<dbReference type="Gene3D" id="1.10.490.10">
    <property type="entry name" value="Globins"/>
    <property type="match status" value="1"/>
</dbReference>
<dbReference type="Proteomes" id="UP001218231">
    <property type="component" value="Chromosome"/>
</dbReference>
<proteinExistence type="predicted"/>
<keyword evidence="3" id="KW-0479">Metal-binding</keyword>
<keyword evidence="1" id="KW-0813">Transport</keyword>
<name>A0ABY7TXT9_9SPHN</name>
<evidence type="ECO:0000256" key="2">
    <source>
        <dbReference type="ARBA" id="ARBA00022617"/>
    </source>
</evidence>
<dbReference type="SUPFAM" id="SSF46458">
    <property type="entry name" value="Globin-like"/>
    <property type="match status" value="1"/>
</dbReference>
<dbReference type="CDD" id="cd08916">
    <property type="entry name" value="TrHb3_P"/>
    <property type="match status" value="1"/>
</dbReference>
<organism evidence="5 6">
    <name type="scientific">Novosphingobium humi</name>
    <dbReference type="NCBI Taxonomy" id="2282397"/>
    <lineage>
        <taxon>Bacteria</taxon>
        <taxon>Pseudomonadati</taxon>
        <taxon>Pseudomonadota</taxon>
        <taxon>Alphaproteobacteria</taxon>
        <taxon>Sphingomonadales</taxon>
        <taxon>Sphingomonadaceae</taxon>
        <taxon>Novosphingobium</taxon>
    </lineage>
</organism>
<dbReference type="InterPro" id="IPR009050">
    <property type="entry name" value="Globin-like_sf"/>
</dbReference>
<evidence type="ECO:0000313" key="5">
    <source>
        <dbReference type="EMBL" id="WCT78091.1"/>
    </source>
</evidence>
<evidence type="ECO:0000256" key="4">
    <source>
        <dbReference type="ARBA" id="ARBA00023004"/>
    </source>
</evidence>
<protein>
    <submittedName>
        <fullName evidence="5">Group III truncated hemoglobin</fullName>
    </submittedName>
</protein>
<dbReference type="InterPro" id="IPR001486">
    <property type="entry name" value="Hemoglobin_trunc"/>
</dbReference>
<keyword evidence="6" id="KW-1185">Reference proteome</keyword>
<dbReference type="RefSeq" id="WP_273618435.1">
    <property type="nucleotide sequence ID" value="NZ_CP117417.1"/>
</dbReference>
<keyword evidence="2" id="KW-0349">Heme</keyword>
<reference evidence="5 6" key="1">
    <citation type="submission" date="2023-02" db="EMBL/GenBank/DDBJ databases">
        <title>Genome sequence of Novosphingobium humi KACC 19094.</title>
        <authorList>
            <person name="Kim S."/>
            <person name="Heo J."/>
            <person name="Kwon S.-W."/>
        </authorList>
    </citation>
    <scope>NUCLEOTIDE SEQUENCE [LARGE SCALE GENOMIC DNA]</scope>
    <source>
        <strain evidence="5 6">KACC 19094</strain>
    </source>
</reference>
<evidence type="ECO:0000256" key="1">
    <source>
        <dbReference type="ARBA" id="ARBA00022448"/>
    </source>
</evidence>
<dbReference type="InterPro" id="IPR012292">
    <property type="entry name" value="Globin/Proto"/>
</dbReference>
<keyword evidence="4" id="KW-0408">Iron</keyword>